<evidence type="ECO:0000256" key="4">
    <source>
        <dbReference type="ARBA" id="ARBA00022679"/>
    </source>
</evidence>
<gene>
    <name evidence="6" type="ORF">DXX94_05600</name>
</gene>
<dbReference type="RefSeq" id="WP_116014425.1">
    <property type="nucleotide sequence ID" value="NZ_QUOT01000001.1"/>
</dbReference>
<dbReference type="AlphaFoldDB" id="A0A3E0TZV4"/>
<dbReference type="EMBL" id="QUOT01000001">
    <property type="protein sequence ID" value="REL30221.1"/>
    <property type="molecule type" value="Genomic_DNA"/>
</dbReference>
<comment type="caution">
    <text evidence="6">The sequence shown here is derived from an EMBL/GenBank/DDBJ whole genome shotgun (WGS) entry which is preliminary data.</text>
</comment>
<proteinExistence type="predicted"/>
<keyword evidence="5" id="KW-0472">Membrane</keyword>
<evidence type="ECO:0000256" key="5">
    <source>
        <dbReference type="ARBA" id="ARBA00023136"/>
    </source>
</evidence>
<dbReference type="Proteomes" id="UP000256899">
    <property type="component" value="Unassembled WGS sequence"/>
</dbReference>
<keyword evidence="7" id="KW-1185">Reference proteome</keyword>
<dbReference type="GO" id="GO:0009246">
    <property type="term" value="P:enterobacterial common antigen biosynthetic process"/>
    <property type="evidence" value="ECO:0007669"/>
    <property type="project" value="InterPro"/>
</dbReference>
<keyword evidence="2" id="KW-0997">Cell inner membrane</keyword>
<keyword evidence="1" id="KW-1003">Cell membrane</keyword>
<sequence>MIVHIFADTPHHYVSMAKYFRSLIDKNEEQAFWALAVPKQSPSTGFNYYSNAKDLKRKLDELPKGTRLIVHGNFDPKVWRMLLIHPLTSNASCVFWGADLYRYQTKKLTLKQRIVKLAHTLLCARYKSVVCLNSGDANLVKKYLKRGDALVIPYPLEQTYLDDLTSVSVASVNDKYKPMTILVGNSAAASNNHIEMFNQIKHLARENIRVICTLNYAGRADYIEEVIHQGKAIFGDKFYAYQEMLTKQEHAKLLAEVDVCIFGHDRQQGLFVAYAMFALNKPVFMKSNVSSYRHLSEIGFTVGKSEQLNAINLSQLIEWVKTGHGNANILQKTLTEAALAPQWQRLLDYERVPKV</sequence>
<accession>A0A3E0TZV4</accession>
<organism evidence="6 7">
    <name type="scientific">Thalassotalea euphylliae</name>
    <dbReference type="NCBI Taxonomy" id="1655234"/>
    <lineage>
        <taxon>Bacteria</taxon>
        <taxon>Pseudomonadati</taxon>
        <taxon>Pseudomonadota</taxon>
        <taxon>Gammaproteobacteria</taxon>
        <taxon>Alteromonadales</taxon>
        <taxon>Colwelliaceae</taxon>
        <taxon>Thalassotalea</taxon>
    </lineage>
</organism>
<dbReference type="InterPro" id="IPR009993">
    <property type="entry name" value="WecF"/>
</dbReference>
<reference evidence="7" key="1">
    <citation type="submission" date="2018-08" db="EMBL/GenBank/DDBJ databases">
        <title>Thalassotalea euphylliae genome.</title>
        <authorList>
            <person name="Summers S."/>
            <person name="Rice S.A."/>
            <person name="Freckelton M.L."/>
            <person name="Nedved B.T."/>
            <person name="Hadfield M.G."/>
        </authorList>
    </citation>
    <scope>NUCLEOTIDE SEQUENCE [LARGE SCALE GENOMIC DNA]</scope>
    <source>
        <strain evidence="7">H3</strain>
    </source>
</reference>
<evidence type="ECO:0000313" key="6">
    <source>
        <dbReference type="EMBL" id="REL30221.1"/>
    </source>
</evidence>
<evidence type="ECO:0000256" key="2">
    <source>
        <dbReference type="ARBA" id="ARBA00022519"/>
    </source>
</evidence>
<evidence type="ECO:0000256" key="3">
    <source>
        <dbReference type="ARBA" id="ARBA00022676"/>
    </source>
</evidence>
<keyword evidence="4" id="KW-0808">Transferase</keyword>
<dbReference type="GO" id="GO:0008417">
    <property type="term" value="F:fucosyltransferase activity"/>
    <property type="evidence" value="ECO:0007669"/>
    <property type="project" value="InterPro"/>
</dbReference>
<evidence type="ECO:0000256" key="1">
    <source>
        <dbReference type="ARBA" id="ARBA00022475"/>
    </source>
</evidence>
<keyword evidence="3" id="KW-0328">Glycosyltransferase</keyword>
<name>A0A3E0TZV4_9GAMM</name>
<dbReference type="Pfam" id="PF07429">
    <property type="entry name" value="Glyco_transf_56"/>
    <property type="match status" value="1"/>
</dbReference>
<evidence type="ECO:0008006" key="8">
    <source>
        <dbReference type="Google" id="ProtNLM"/>
    </source>
</evidence>
<protein>
    <recommendedName>
        <fullName evidence="8">4-alpha-L-fucosyltransferase</fullName>
    </recommendedName>
</protein>
<evidence type="ECO:0000313" key="7">
    <source>
        <dbReference type="Proteomes" id="UP000256899"/>
    </source>
</evidence>